<dbReference type="STRING" id="580166.AUP43_05565"/>
<dbReference type="GO" id="GO:0005886">
    <property type="term" value="C:plasma membrane"/>
    <property type="evidence" value="ECO:0007669"/>
    <property type="project" value="UniProtKB-SubCell"/>
</dbReference>
<comment type="subcellular location">
    <subcellularLocation>
        <location evidence="1 8">Cell membrane</location>
        <topology evidence="1 8">Multi-pass membrane protein</topology>
    </subcellularLocation>
</comment>
<dbReference type="RefSeq" id="WP_067553404.1">
    <property type="nucleotide sequence ID" value="NZ_LPXN01000068.1"/>
</dbReference>
<dbReference type="Pfam" id="PF01925">
    <property type="entry name" value="TauE"/>
    <property type="match status" value="1"/>
</dbReference>
<feature type="transmembrane region" description="Helical" evidence="8">
    <location>
        <begin position="12"/>
        <end position="45"/>
    </location>
</feature>
<reference evidence="9 10" key="1">
    <citation type="submission" date="2015-12" db="EMBL/GenBank/DDBJ databases">
        <title>Genome sequence of Oceanibaculum pacificum MCCC 1A02656.</title>
        <authorList>
            <person name="Lu L."/>
            <person name="Lai Q."/>
            <person name="Shao Z."/>
            <person name="Qian P."/>
        </authorList>
    </citation>
    <scope>NUCLEOTIDE SEQUENCE [LARGE SCALE GENOMIC DNA]</scope>
    <source>
        <strain evidence="9 10">MCCC 1A02656</strain>
    </source>
</reference>
<protein>
    <recommendedName>
        <fullName evidence="8">Probable membrane transporter protein</fullName>
    </recommendedName>
</protein>
<evidence type="ECO:0000256" key="8">
    <source>
        <dbReference type="RuleBase" id="RU363041"/>
    </source>
</evidence>
<keyword evidence="6 8" id="KW-1133">Transmembrane helix</keyword>
<evidence type="ECO:0000256" key="2">
    <source>
        <dbReference type="ARBA" id="ARBA00009142"/>
    </source>
</evidence>
<comment type="similarity">
    <text evidence="2 8">Belongs to the 4-toluene sulfonate uptake permease (TSUP) (TC 2.A.102) family.</text>
</comment>
<comment type="caution">
    <text evidence="9">The sequence shown here is derived from an EMBL/GenBank/DDBJ whole genome shotgun (WGS) entry which is preliminary data.</text>
</comment>
<dbReference type="OrthoDB" id="9795324at2"/>
<name>A0A154WEQ2_9PROT</name>
<evidence type="ECO:0000313" key="9">
    <source>
        <dbReference type="EMBL" id="KZD11945.1"/>
    </source>
</evidence>
<keyword evidence="3" id="KW-0813">Transport</keyword>
<evidence type="ECO:0000256" key="6">
    <source>
        <dbReference type="ARBA" id="ARBA00022989"/>
    </source>
</evidence>
<evidence type="ECO:0000256" key="7">
    <source>
        <dbReference type="ARBA" id="ARBA00023136"/>
    </source>
</evidence>
<evidence type="ECO:0000256" key="5">
    <source>
        <dbReference type="ARBA" id="ARBA00022692"/>
    </source>
</evidence>
<dbReference type="PANTHER" id="PTHR30269:SF37">
    <property type="entry name" value="MEMBRANE TRANSPORTER PROTEIN"/>
    <property type="match status" value="1"/>
</dbReference>
<keyword evidence="5 8" id="KW-0812">Transmembrane</keyword>
<evidence type="ECO:0000256" key="3">
    <source>
        <dbReference type="ARBA" id="ARBA00022448"/>
    </source>
</evidence>
<feature type="transmembrane region" description="Helical" evidence="8">
    <location>
        <begin position="145"/>
        <end position="163"/>
    </location>
</feature>
<keyword evidence="7 8" id="KW-0472">Membrane</keyword>
<dbReference type="Proteomes" id="UP000076400">
    <property type="component" value="Unassembled WGS sequence"/>
</dbReference>
<keyword evidence="10" id="KW-1185">Reference proteome</keyword>
<dbReference type="InterPro" id="IPR052017">
    <property type="entry name" value="TSUP"/>
</dbReference>
<feature type="transmembrane region" description="Helical" evidence="8">
    <location>
        <begin position="233"/>
        <end position="251"/>
    </location>
</feature>
<dbReference type="PANTHER" id="PTHR30269">
    <property type="entry name" value="TRANSMEMBRANE PROTEIN YFCA"/>
    <property type="match status" value="1"/>
</dbReference>
<dbReference type="EMBL" id="LPXN01000068">
    <property type="protein sequence ID" value="KZD11945.1"/>
    <property type="molecule type" value="Genomic_DNA"/>
</dbReference>
<gene>
    <name evidence="9" type="ORF">AUP43_05565</name>
</gene>
<feature type="transmembrane region" description="Helical" evidence="8">
    <location>
        <begin position="175"/>
        <end position="195"/>
    </location>
</feature>
<feature type="transmembrane region" description="Helical" evidence="8">
    <location>
        <begin position="108"/>
        <end position="125"/>
    </location>
</feature>
<organism evidence="9 10">
    <name type="scientific">Oceanibaculum pacificum</name>
    <dbReference type="NCBI Taxonomy" id="580166"/>
    <lineage>
        <taxon>Bacteria</taxon>
        <taxon>Pseudomonadati</taxon>
        <taxon>Pseudomonadota</taxon>
        <taxon>Alphaproteobacteria</taxon>
        <taxon>Rhodospirillales</taxon>
        <taxon>Oceanibaculaceae</taxon>
        <taxon>Oceanibaculum</taxon>
    </lineage>
</organism>
<feature type="transmembrane region" description="Helical" evidence="8">
    <location>
        <begin position="82"/>
        <end position="101"/>
    </location>
</feature>
<dbReference type="InterPro" id="IPR002781">
    <property type="entry name" value="TM_pro_TauE-like"/>
</dbReference>
<feature type="transmembrane region" description="Helical" evidence="8">
    <location>
        <begin position="52"/>
        <end position="70"/>
    </location>
</feature>
<proteinExistence type="inferred from homology"/>
<keyword evidence="4 8" id="KW-1003">Cell membrane</keyword>
<evidence type="ECO:0000256" key="4">
    <source>
        <dbReference type="ARBA" id="ARBA00022475"/>
    </source>
</evidence>
<sequence>MLSLLPATLDPLTFAGVFLVVTCAAIVRAFTGFGFALLAIPILVFFLPPAQVVPFIFILEIAISLTLLPKLWREVDLRGLRWLLPGAVIATPFGGILLLALSAESLRLAIGLVVLAAALLMWRGLSFKSTPGPGAALATGAFSGLLNGAAGIPGPPVVLFYLSTPAGAAVSRASLIAYFFVTDAMGLAVAGYNGLVDGETLRWTLWLTPAMLLGSVIGQAAFSRADPALFRRIVLLVLLLTGLAGAIKAAVDLMA</sequence>
<accession>A0A154WEQ2</accession>
<dbReference type="AlphaFoldDB" id="A0A154WEQ2"/>
<feature type="transmembrane region" description="Helical" evidence="8">
    <location>
        <begin position="201"/>
        <end position="221"/>
    </location>
</feature>
<evidence type="ECO:0000256" key="1">
    <source>
        <dbReference type="ARBA" id="ARBA00004651"/>
    </source>
</evidence>
<evidence type="ECO:0000313" key="10">
    <source>
        <dbReference type="Proteomes" id="UP000076400"/>
    </source>
</evidence>